<dbReference type="Gene3D" id="1.10.12.10">
    <property type="entry name" value="Lyase 2-enoyl-coa Hydratase, Chain A, domain 2"/>
    <property type="match status" value="1"/>
</dbReference>
<comment type="similarity">
    <text evidence="1 3">Belongs to the enoyl-CoA hydratase/isomerase family.</text>
</comment>
<comment type="caution">
    <text evidence="4">The sequence shown here is derived from an EMBL/GenBank/DDBJ whole genome shotgun (WGS) entry which is preliminary data.</text>
</comment>
<dbReference type="CDD" id="cd06558">
    <property type="entry name" value="crotonase-like"/>
    <property type="match status" value="1"/>
</dbReference>
<protein>
    <submittedName>
        <fullName evidence="4">Enoyl-CoA hydratase-related protein</fullName>
    </submittedName>
</protein>
<gene>
    <name evidence="4" type="ORF">ABC974_25560</name>
</gene>
<accession>A0ABU9YB28</accession>
<dbReference type="InterPro" id="IPR014748">
    <property type="entry name" value="Enoyl-CoA_hydra_C"/>
</dbReference>
<evidence type="ECO:0000313" key="5">
    <source>
        <dbReference type="Proteomes" id="UP001419910"/>
    </source>
</evidence>
<dbReference type="RefSeq" id="WP_343892331.1">
    <property type="nucleotide sequence ID" value="NZ_BAAAEH010000057.1"/>
</dbReference>
<sequence>MSIDFDLDEHGIAVITINRPDKLNAMDAEHYAGLTAAWIRVRDDDDVRVAIVTGAGEKAFTVGADIKTFLRAKVPMADIWKTQNDMLLNRGIEVWKPVIAAINGFALGGGVTLMLATDIRVACADATFNLAEVKRGVLAANGGTQRLIQQLPYAIAMELLLTGDTITAAQAERWGLINQIVPTAADVLPAAMAYARRIAENAPLSVQATKELAIRSRDLPLASGIRMEMLSARMLTFTEDAAEGAAAFSEKRKPQFKGK</sequence>
<dbReference type="InterPro" id="IPR001753">
    <property type="entry name" value="Enoyl-CoA_hydra/iso"/>
</dbReference>
<dbReference type="PANTHER" id="PTHR11941">
    <property type="entry name" value="ENOYL-COA HYDRATASE-RELATED"/>
    <property type="match status" value="1"/>
</dbReference>
<proteinExistence type="inferred from homology"/>
<dbReference type="Gene3D" id="3.90.226.10">
    <property type="entry name" value="2-enoyl-CoA Hydratase, Chain A, domain 1"/>
    <property type="match status" value="1"/>
</dbReference>
<organism evidence="4 5">
    <name type="scientific">Sphingomonas oligophenolica</name>
    <dbReference type="NCBI Taxonomy" id="301154"/>
    <lineage>
        <taxon>Bacteria</taxon>
        <taxon>Pseudomonadati</taxon>
        <taxon>Pseudomonadota</taxon>
        <taxon>Alphaproteobacteria</taxon>
        <taxon>Sphingomonadales</taxon>
        <taxon>Sphingomonadaceae</taxon>
        <taxon>Sphingomonas</taxon>
    </lineage>
</organism>
<dbReference type="Proteomes" id="UP001419910">
    <property type="component" value="Unassembled WGS sequence"/>
</dbReference>
<dbReference type="InterPro" id="IPR029045">
    <property type="entry name" value="ClpP/crotonase-like_dom_sf"/>
</dbReference>
<evidence type="ECO:0000256" key="2">
    <source>
        <dbReference type="ARBA" id="ARBA00023239"/>
    </source>
</evidence>
<evidence type="ECO:0000256" key="1">
    <source>
        <dbReference type="ARBA" id="ARBA00005254"/>
    </source>
</evidence>
<dbReference type="EMBL" id="JBDIME010000037">
    <property type="protein sequence ID" value="MEN2793017.1"/>
    <property type="molecule type" value="Genomic_DNA"/>
</dbReference>
<keyword evidence="5" id="KW-1185">Reference proteome</keyword>
<dbReference type="PANTHER" id="PTHR11941:SF54">
    <property type="entry name" value="ENOYL-COA HYDRATASE, MITOCHONDRIAL"/>
    <property type="match status" value="1"/>
</dbReference>
<dbReference type="Pfam" id="PF00378">
    <property type="entry name" value="ECH_1"/>
    <property type="match status" value="1"/>
</dbReference>
<evidence type="ECO:0000313" key="4">
    <source>
        <dbReference type="EMBL" id="MEN2793017.1"/>
    </source>
</evidence>
<dbReference type="InterPro" id="IPR018376">
    <property type="entry name" value="Enoyl-CoA_hyd/isom_CS"/>
</dbReference>
<evidence type="ECO:0000256" key="3">
    <source>
        <dbReference type="RuleBase" id="RU003707"/>
    </source>
</evidence>
<dbReference type="PROSITE" id="PS00166">
    <property type="entry name" value="ENOYL_COA_HYDRATASE"/>
    <property type="match status" value="1"/>
</dbReference>
<name>A0ABU9YB28_9SPHN</name>
<dbReference type="SUPFAM" id="SSF52096">
    <property type="entry name" value="ClpP/crotonase"/>
    <property type="match status" value="1"/>
</dbReference>
<reference evidence="4 5" key="1">
    <citation type="submission" date="2024-05" db="EMBL/GenBank/DDBJ databases">
        <authorList>
            <person name="Liu Q."/>
            <person name="Xin Y.-H."/>
        </authorList>
    </citation>
    <scope>NUCLEOTIDE SEQUENCE [LARGE SCALE GENOMIC DNA]</scope>
    <source>
        <strain evidence="4 5">CGMCC 1.10181</strain>
    </source>
</reference>
<keyword evidence="2" id="KW-0456">Lyase</keyword>